<name>A0ABN9QV02_9DINO</name>
<gene>
    <name evidence="1" type="ORF">PCOR1329_LOCUS15184</name>
</gene>
<evidence type="ECO:0000313" key="2">
    <source>
        <dbReference type="Proteomes" id="UP001189429"/>
    </source>
</evidence>
<dbReference type="EMBL" id="CAUYUJ010004570">
    <property type="protein sequence ID" value="CAK0810131.1"/>
    <property type="molecule type" value="Genomic_DNA"/>
</dbReference>
<sequence length="177" mass="18754">GDGASDHGSDGCGTPPCGSALEWQWERPGWARASGARRAVQVEAAQTPSSPLRAGAWPSIQASSSTAGRGAPHLWFASRRKRAVRVAADLAAAKHGAGVALGLLPWCECGLCARWRMPRPPPLWSPLGAGYRAEFSPVPLAHPLGQTFEIGRCRRASAHRTFSGGENIDALNRRSRG</sequence>
<keyword evidence="2" id="KW-1185">Reference proteome</keyword>
<comment type="caution">
    <text evidence="1">The sequence shown here is derived from an EMBL/GenBank/DDBJ whole genome shotgun (WGS) entry which is preliminary data.</text>
</comment>
<organism evidence="1 2">
    <name type="scientific">Prorocentrum cordatum</name>
    <dbReference type="NCBI Taxonomy" id="2364126"/>
    <lineage>
        <taxon>Eukaryota</taxon>
        <taxon>Sar</taxon>
        <taxon>Alveolata</taxon>
        <taxon>Dinophyceae</taxon>
        <taxon>Prorocentrales</taxon>
        <taxon>Prorocentraceae</taxon>
        <taxon>Prorocentrum</taxon>
    </lineage>
</organism>
<feature type="non-terminal residue" evidence="1">
    <location>
        <position position="1"/>
    </location>
</feature>
<feature type="non-terminal residue" evidence="1">
    <location>
        <position position="177"/>
    </location>
</feature>
<evidence type="ECO:0000313" key="1">
    <source>
        <dbReference type="EMBL" id="CAK0810131.1"/>
    </source>
</evidence>
<protein>
    <submittedName>
        <fullName evidence="1">Uncharacterized protein</fullName>
    </submittedName>
</protein>
<accession>A0ABN9QV02</accession>
<dbReference type="Proteomes" id="UP001189429">
    <property type="component" value="Unassembled WGS sequence"/>
</dbReference>
<reference evidence="1" key="1">
    <citation type="submission" date="2023-10" db="EMBL/GenBank/DDBJ databases">
        <authorList>
            <person name="Chen Y."/>
            <person name="Shah S."/>
            <person name="Dougan E. K."/>
            <person name="Thang M."/>
            <person name="Chan C."/>
        </authorList>
    </citation>
    <scope>NUCLEOTIDE SEQUENCE [LARGE SCALE GENOMIC DNA]</scope>
</reference>
<proteinExistence type="predicted"/>